<accession>A0A199V1S1</accession>
<comment type="caution">
    <text evidence="1">The sequence shown here is derived from an EMBL/GenBank/DDBJ whole genome shotgun (WGS) entry which is preliminary data.</text>
</comment>
<sequence>MEVYYVFMNFDPEYNRLRADGSKKGNETLYAYLSNKHNRLLAELLRPNTYKKISSLAIIDAFAASVLRSSKEVRLVEKNQEIA</sequence>
<dbReference type="PANTHER" id="PTHR37379:SF1">
    <property type="entry name" value="OS01G0220500 PROTEIN"/>
    <property type="match status" value="1"/>
</dbReference>
<name>A0A199V1S1_ANACO</name>
<dbReference type="AlphaFoldDB" id="A0A199V1S1"/>
<evidence type="ECO:0000313" key="2">
    <source>
        <dbReference type="Proteomes" id="UP000092600"/>
    </source>
</evidence>
<reference evidence="1 2" key="1">
    <citation type="journal article" date="2016" name="DNA Res.">
        <title>The draft genome of MD-2 pineapple using hybrid error correction of long reads.</title>
        <authorList>
            <person name="Redwan R.M."/>
            <person name="Saidin A."/>
            <person name="Kumar S.V."/>
        </authorList>
    </citation>
    <scope>NUCLEOTIDE SEQUENCE [LARGE SCALE GENOMIC DNA]</scope>
    <source>
        <strain evidence="2">cv. MD2</strain>
        <tissue evidence="1">Leaf</tissue>
    </source>
</reference>
<gene>
    <name evidence="1" type="ORF">ACMD2_04824</name>
</gene>
<organism evidence="1 2">
    <name type="scientific">Ananas comosus</name>
    <name type="common">Pineapple</name>
    <name type="synonym">Ananas ananas</name>
    <dbReference type="NCBI Taxonomy" id="4615"/>
    <lineage>
        <taxon>Eukaryota</taxon>
        <taxon>Viridiplantae</taxon>
        <taxon>Streptophyta</taxon>
        <taxon>Embryophyta</taxon>
        <taxon>Tracheophyta</taxon>
        <taxon>Spermatophyta</taxon>
        <taxon>Magnoliopsida</taxon>
        <taxon>Liliopsida</taxon>
        <taxon>Poales</taxon>
        <taxon>Bromeliaceae</taxon>
        <taxon>Bromelioideae</taxon>
        <taxon>Ananas</taxon>
    </lineage>
</organism>
<dbReference type="Proteomes" id="UP000092600">
    <property type="component" value="Unassembled WGS sequence"/>
</dbReference>
<dbReference type="EMBL" id="LSRQ01003666">
    <property type="protein sequence ID" value="OAY70999.1"/>
    <property type="molecule type" value="Genomic_DNA"/>
</dbReference>
<proteinExistence type="predicted"/>
<evidence type="ECO:0000313" key="1">
    <source>
        <dbReference type="EMBL" id="OAY70999.1"/>
    </source>
</evidence>
<dbReference type="PANTHER" id="PTHR37379">
    <property type="entry name" value="OS01G0220500 PROTEIN"/>
    <property type="match status" value="1"/>
</dbReference>
<dbReference type="Gramene" id="Aco010704.1.mrna1">
    <property type="protein sequence ID" value="Aco010704.1.mrna1"/>
    <property type="gene ID" value="Aco010704.1.path1"/>
</dbReference>
<protein>
    <submittedName>
        <fullName evidence="1">Uncharacterized protein</fullName>
    </submittedName>
</protein>